<proteinExistence type="predicted"/>
<sequence length="118" mass="13319">MDYFRNILLLETTERTFRKLGRELHGDNALKHSRRTGTATTYATELRELAGAVQSGSARLEGHHATRYAICQAQRAGYTVGDSHPYVRATGHRNIRRARWTQLTTAFADTVPYVQTPS</sequence>
<accession>A0A2S2PSU2</accession>
<dbReference type="AlphaFoldDB" id="A0A2S2PSU2"/>
<organism evidence="1">
    <name type="scientific">Schizaphis graminum</name>
    <name type="common">Green bug aphid</name>
    <dbReference type="NCBI Taxonomy" id="13262"/>
    <lineage>
        <taxon>Eukaryota</taxon>
        <taxon>Metazoa</taxon>
        <taxon>Ecdysozoa</taxon>
        <taxon>Arthropoda</taxon>
        <taxon>Hexapoda</taxon>
        <taxon>Insecta</taxon>
        <taxon>Pterygota</taxon>
        <taxon>Neoptera</taxon>
        <taxon>Paraneoptera</taxon>
        <taxon>Hemiptera</taxon>
        <taxon>Sternorrhyncha</taxon>
        <taxon>Aphidomorpha</taxon>
        <taxon>Aphidoidea</taxon>
        <taxon>Aphididae</taxon>
        <taxon>Aphidini</taxon>
        <taxon>Schizaphis</taxon>
    </lineage>
</organism>
<gene>
    <name evidence="1" type="ORF">g.157908</name>
</gene>
<evidence type="ECO:0000313" key="1">
    <source>
        <dbReference type="EMBL" id="MBY32473.1"/>
    </source>
</evidence>
<reference evidence="1" key="1">
    <citation type="submission" date="2018-04" db="EMBL/GenBank/DDBJ databases">
        <title>Transcriptome of Schizaphis graminum biotype I.</title>
        <authorList>
            <person name="Scully E.D."/>
            <person name="Geib S.M."/>
            <person name="Palmer N.A."/>
            <person name="Koch K."/>
            <person name="Bradshaw J."/>
            <person name="Heng-Moss T."/>
            <person name="Sarath G."/>
        </authorList>
    </citation>
    <scope>NUCLEOTIDE SEQUENCE</scope>
</reference>
<protein>
    <submittedName>
        <fullName evidence="1">Uncharacterized protein</fullName>
    </submittedName>
</protein>
<name>A0A2S2PSU2_SCHGA</name>
<dbReference type="EMBL" id="GGMR01019854">
    <property type="protein sequence ID" value="MBY32473.1"/>
    <property type="molecule type" value="Transcribed_RNA"/>
</dbReference>